<keyword evidence="4 8" id="KW-1133">Transmembrane helix</keyword>
<dbReference type="AlphaFoldDB" id="A0A9P0AMC7"/>
<evidence type="ECO:0008006" key="11">
    <source>
        <dbReference type="Google" id="ProtNLM"/>
    </source>
</evidence>
<evidence type="ECO:0000256" key="1">
    <source>
        <dbReference type="ARBA" id="ARBA00004651"/>
    </source>
</evidence>
<keyword evidence="3 8" id="KW-0812">Transmembrane</keyword>
<feature type="transmembrane region" description="Helical" evidence="8">
    <location>
        <begin position="123"/>
        <end position="143"/>
    </location>
</feature>
<feature type="transmembrane region" description="Helical" evidence="8">
    <location>
        <begin position="481"/>
        <end position="505"/>
    </location>
</feature>
<feature type="transmembrane region" description="Helical" evidence="8">
    <location>
        <begin position="194"/>
        <end position="218"/>
    </location>
</feature>
<evidence type="ECO:0000313" key="9">
    <source>
        <dbReference type="EMBL" id="CAH0394643.1"/>
    </source>
</evidence>
<proteinExistence type="predicted"/>
<dbReference type="PANTHER" id="PTHR42643">
    <property type="entry name" value="IONOTROPIC RECEPTOR 20A-RELATED"/>
    <property type="match status" value="1"/>
</dbReference>
<evidence type="ECO:0000313" key="10">
    <source>
        <dbReference type="Proteomes" id="UP001152759"/>
    </source>
</evidence>
<accession>A0A9P0AMC7</accession>
<keyword evidence="5 8" id="KW-0472">Membrane</keyword>
<keyword evidence="6" id="KW-0675">Receptor</keyword>
<dbReference type="InterPro" id="IPR052192">
    <property type="entry name" value="Insect_Ionotropic_Sensory_Rcpt"/>
</dbReference>
<evidence type="ECO:0000256" key="6">
    <source>
        <dbReference type="ARBA" id="ARBA00023170"/>
    </source>
</evidence>
<dbReference type="EMBL" id="OU963869">
    <property type="protein sequence ID" value="CAH0394643.1"/>
    <property type="molecule type" value="Genomic_DNA"/>
</dbReference>
<evidence type="ECO:0000256" key="4">
    <source>
        <dbReference type="ARBA" id="ARBA00022989"/>
    </source>
</evidence>
<keyword evidence="2" id="KW-1003">Cell membrane</keyword>
<name>A0A9P0AMC7_BEMTA</name>
<gene>
    <name evidence="9" type="ORF">BEMITA_LOCUS12917</name>
</gene>
<dbReference type="Proteomes" id="UP001152759">
    <property type="component" value="Chromosome 8"/>
</dbReference>
<organism evidence="9 10">
    <name type="scientific">Bemisia tabaci</name>
    <name type="common">Sweetpotato whitefly</name>
    <name type="synonym">Aleurodes tabaci</name>
    <dbReference type="NCBI Taxonomy" id="7038"/>
    <lineage>
        <taxon>Eukaryota</taxon>
        <taxon>Metazoa</taxon>
        <taxon>Ecdysozoa</taxon>
        <taxon>Arthropoda</taxon>
        <taxon>Hexapoda</taxon>
        <taxon>Insecta</taxon>
        <taxon>Pterygota</taxon>
        <taxon>Neoptera</taxon>
        <taxon>Paraneoptera</taxon>
        <taxon>Hemiptera</taxon>
        <taxon>Sternorrhyncha</taxon>
        <taxon>Aleyrodoidea</taxon>
        <taxon>Aleyrodidae</taxon>
        <taxon>Aleyrodinae</taxon>
        <taxon>Bemisia</taxon>
    </lineage>
</organism>
<evidence type="ECO:0000256" key="8">
    <source>
        <dbReference type="SAM" id="Phobius"/>
    </source>
</evidence>
<keyword evidence="10" id="KW-1185">Reference proteome</keyword>
<reference evidence="9" key="1">
    <citation type="submission" date="2021-12" db="EMBL/GenBank/DDBJ databases">
        <authorList>
            <person name="King R."/>
        </authorList>
    </citation>
    <scope>NUCLEOTIDE SEQUENCE</scope>
</reference>
<evidence type="ECO:0000256" key="3">
    <source>
        <dbReference type="ARBA" id="ARBA00022692"/>
    </source>
</evidence>
<protein>
    <recommendedName>
        <fullName evidence="11">Ionotropic receptor</fullName>
    </recommendedName>
</protein>
<evidence type="ECO:0000256" key="2">
    <source>
        <dbReference type="ARBA" id="ARBA00022475"/>
    </source>
</evidence>
<evidence type="ECO:0000256" key="7">
    <source>
        <dbReference type="ARBA" id="ARBA00023180"/>
    </source>
</evidence>
<evidence type="ECO:0000256" key="5">
    <source>
        <dbReference type="ARBA" id="ARBA00023136"/>
    </source>
</evidence>
<dbReference type="GO" id="GO:0005886">
    <property type="term" value="C:plasma membrane"/>
    <property type="evidence" value="ECO:0007669"/>
    <property type="project" value="UniProtKB-SubCell"/>
</dbReference>
<keyword evidence="7" id="KW-0325">Glycoprotein</keyword>
<sequence>MHGKLMHLVLDHLTTDEGIFCLSFDLSWYDVLVDVVTHLKNSINCTIEHHYATIRGMSEYNDHENGQKIGADFHISRCMFRHGIAGVSRFDHSISVESRVAFIVTPHSSFIPQVLVGFKSFTLVVWIFLLITTFIFLLMQYLFQCSQSRILYRFYTEAQIFSYKSTSPLLTVYSYFICGRPPTLLLGKFFTGKILFLIFSFSALILSTVFLGAMTTLLTNRVRYSDINSLQDLATSDLLIQTEHTLAAREVFTQYGESKELTAKLTSNLAYYEQTVNMYIAYDSSFKEELLNLSRNEEEGSVRAKDIYKNMKAIIEMDAILIEVPSSFIKRNSIKLEIWGPLKSEYHVVAESVVQNPFSFSLYKNMFLNDIFKKKVVQYMESGLVKKIIELSMTEVPLEMDIVPLQTEEEPRPYNLNDLQPAFIILPLGFFISQSRIFYRFYTEAQILQYESTSSLLTVYSYFICGSPPTLLLGKFFTGKILFLIFSFSALIFSTVFLGGMTTLLTNRVRYSEINSLQDLQASDLLIQTENDNAAREAFTHYGESKALIAKLTNSMHSYDAAIFSYSMDDQHEYISYSMDYETELYNLTNDEGNGSARGKDIMNNMKSVVEMDAVLIGVPSQIIKKNTINLQIWSPLEYEYHVVEEHVVQIPYSFSFLKNMFLNDVFKDTVAQFMESGLVKKIVEESMNGLPIKTVMLAPPDDGEPRPYNFNDLQPAFVSLFIACLKDSKTETFSCPQNITSMFPCWDLAWVQGRAIQDGSFGLLIQHRGGGVLSPEQIEATQTVRLETPRLNG</sequence>
<comment type="subcellular location">
    <subcellularLocation>
        <location evidence="1">Cell membrane</location>
        <topology evidence="1">Multi-pass membrane protein</topology>
    </subcellularLocation>
</comment>
<dbReference type="PANTHER" id="PTHR42643:SF38">
    <property type="entry name" value="IONOTROPIC RECEPTOR 100A"/>
    <property type="match status" value="1"/>
</dbReference>